<evidence type="ECO:0000256" key="2">
    <source>
        <dbReference type="SAM" id="SignalP"/>
    </source>
</evidence>
<reference evidence="3 4" key="1">
    <citation type="submission" date="2020-08" db="EMBL/GenBank/DDBJ databases">
        <title>Genome public.</title>
        <authorList>
            <person name="Liu C."/>
            <person name="Sun Q."/>
        </authorList>
    </citation>
    <scope>NUCLEOTIDE SEQUENCE [LARGE SCALE GENOMIC DNA]</scope>
    <source>
        <strain evidence="3 4">NSJ-27</strain>
    </source>
</reference>
<dbReference type="Proteomes" id="UP000649151">
    <property type="component" value="Unassembled WGS sequence"/>
</dbReference>
<keyword evidence="4" id="KW-1185">Reference proteome</keyword>
<protein>
    <submittedName>
        <fullName evidence="3">Uncharacterized protein</fullName>
    </submittedName>
</protein>
<proteinExistence type="predicted"/>
<keyword evidence="1" id="KW-0812">Transmembrane</keyword>
<dbReference type="RefSeq" id="WP_186996090.1">
    <property type="nucleotide sequence ID" value="NZ_JACOQK010000001.1"/>
</dbReference>
<keyword evidence="2" id="KW-0732">Signal</keyword>
<dbReference type="EMBL" id="JACOQK010000001">
    <property type="protein sequence ID" value="MBC5786911.1"/>
    <property type="molecule type" value="Genomic_DNA"/>
</dbReference>
<comment type="caution">
    <text evidence="3">The sequence shown here is derived from an EMBL/GenBank/DDBJ whole genome shotgun (WGS) entry which is preliminary data.</text>
</comment>
<keyword evidence="1" id="KW-0472">Membrane</keyword>
<name>A0ABR7IP56_9CLOT</name>
<evidence type="ECO:0000256" key="1">
    <source>
        <dbReference type="SAM" id="Phobius"/>
    </source>
</evidence>
<accession>A0ABR7IP56</accession>
<evidence type="ECO:0000313" key="4">
    <source>
        <dbReference type="Proteomes" id="UP000649151"/>
    </source>
</evidence>
<evidence type="ECO:0000313" key="3">
    <source>
        <dbReference type="EMBL" id="MBC5786911.1"/>
    </source>
</evidence>
<feature type="chain" id="PRO_5046814610" evidence="2">
    <location>
        <begin position="23"/>
        <end position="800"/>
    </location>
</feature>
<sequence length="800" mass="85976">MKKVMSFLLMVTLFLWSLPVFSVSAYTMPDVEVDTIPAIEEYEQSLTPSVWVGGEKISVGDTIRFAQGGSATMTQVDGVYTLTLDNAKITSDISFTPDEILKMLGLSNQAVTKQFQDSNTISFGLLSNIPLHIVVNGDCSIVDVDYALMFVPVFRGKMVFSGDHLTLSGAEDSFLGLDDGLAEYENILLDYLCNGSAPEDFTEEEYNWVMEQFDKLYEKIVGQYMGIEISDGMRLTLAPTEHAEDGIQITATCYIPIYLHGVLEGNLNDIENSRFYLLLSQLYNYGTLDIRGNQLNPCFNRIKNFENHGTANILINDTLSVSNLHQVEGVLSVESELVEIRKTATFSGGKTNVVGKLQADNLSITGGDLTVFAPGDTGTALNAMKKFDMSGGTVTATAADYGVYVGSSSDMYSEPGDYMHVSGGSLTATATNPIGTGVYAFCGEDISITGGNHVFRGGNDYFGAVKKARDAAGFSVNWADSVLLENATVDMEGAIGFSSSLSPKVTVEKGANITARGIISGIYVYSGDLYLNGGTVDASCVGEGEHRAPILTDDYRFTSSPDDQSYGYIHLADSLTKVDGAKGTTIQSSNLIIDETSSRFMQFLGTKQSSLNLDPVDHGDSYFHYIAKDIPMSVVVTDGHEHSYTEHILVPPTEAGGGLAEYVCDACGDTYQTALAHTHLGTLVPGTPATCTADGVKDYYTCSCGKYFEDASCLTEIVDLEAWKLGDGKIAKTAHLDQDRDGTCDVCSMAIAQDSTSGSDVSNSQTGENHNALLWMVLLLASGMVVMAAVAITKKKSAND</sequence>
<organism evidence="3 4">
    <name type="scientific">Clostridium facile</name>
    <dbReference type="NCBI Taxonomy" id="2763035"/>
    <lineage>
        <taxon>Bacteria</taxon>
        <taxon>Bacillati</taxon>
        <taxon>Bacillota</taxon>
        <taxon>Clostridia</taxon>
        <taxon>Eubacteriales</taxon>
        <taxon>Clostridiaceae</taxon>
        <taxon>Clostridium</taxon>
    </lineage>
</organism>
<gene>
    <name evidence="3" type="ORF">H8Z77_02590</name>
</gene>
<feature type="transmembrane region" description="Helical" evidence="1">
    <location>
        <begin position="772"/>
        <end position="792"/>
    </location>
</feature>
<keyword evidence="1" id="KW-1133">Transmembrane helix</keyword>
<feature type="signal peptide" evidence="2">
    <location>
        <begin position="1"/>
        <end position="22"/>
    </location>
</feature>